<reference evidence="1" key="1">
    <citation type="submission" date="2021-06" db="EMBL/GenBank/DDBJ databases">
        <authorList>
            <person name="Kallberg Y."/>
            <person name="Tangrot J."/>
            <person name="Rosling A."/>
        </authorList>
    </citation>
    <scope>NUCLEOTIDE SEQUENCE</scope>
    <source>
        <strain evidence="1">MA453B</strain>
    </source>
</reference>
<dbReference type="Proteomes" id="UP000789405">
    <property type="component" value="Unassembled WGS sequence"/>
</dbReference>
<keyword evidence="2" id="KW-1185">Reference proteome</keyword>
<evidence type="ECO:0000313" key="1">
    <source>
        <dbReference type="EMBL" id="CAG8518679.1"/>
    </source>
</evidence>
<dbReference type="OrthoDB" id="2435994at2759"/>
<organism evidence="1 2">
    <name type="scientific">Dentiscutata erythropus</name>
    <dbReference type="NCBI Taxonomy" id="1348616"/>
    <lineage>
        <taxon>Eukaryota</taxon>
        <taxon>Fungi</taxon>
        <taxon>Fungi incertae sedis</taxon>
        <taxon>Mucoromycota</taxon>
        <taxon>Glomeromycotina</taxon>
        <taxon>Glomeromycetes</taxon>
        <taxon>Diversisporales</taxon>
        <taxon>Gigasporaceae</taxon>
        <taxon>Dentiscutata</taxon>
    </lineage>
</organism>
<dbReference type="AlphaFoldDB" id="A0A9N9F8S6"/>
<dbReference type="EMBL" id="CAJVPY010001362">
    <property type="protein sequence ID" value="CAG8518679.1"/>
    <property type="molecule type" value="Genomic_DNA"/>
</dbReference>
<proteinExistence type="predicted"/>
<comment type="caution">
    <text evidence="1">The sequence shown here is derived from an EMBL/GenBank/DDBJ whole genome shotgun (WGS) entry which is preliminary data.</text>
</comment>
<name>A0A9N9F8S6_9GLOM</name>
<evidence type="ECO:0000313" key="2">
    <source>
        <dbReference type="Proteomes" id="UP000789405"/>
    </source>
</evidence>
<feature type="non-terminal residue" evidence="1">
    <location>
        <position position="1"/>
    </location>
</feature>
<sequence length="95" mass="11301">QVFAKLHLNLEIEPKQFRDWHSKKNELMLARPRVRRMNAGSRPKYPELEVELNNWVCALRAELKVVTCYMVQVKAKNLAQKQRFLSLYPDISTFQ</sequence>
<gene>
    <name evidence="1" type="ORF">DERYTH_LOCUS3758</name>
</gene>
<accession>A0A9N9F8S6</accession>
<protein>
    <submittedName>
        <fullName evidence="1">15185_t:CDS:1</fullName>
    </submittedName>
</protein>